<name>S8D600_9LAMI</name>
<evidence type="ECO:0000313" key="2">
    <source>
        <dbReference type="EMBL" id="EPS58063.1"/>
    </source>
</evidence>
<evidence type="ECO:0000313" key="3">
    <source>
        <dbReference type="Proteomes" id="UP000015453"/>
    </source>
</evidence>
<accession>S8D600</accession>
<gene>
    <name evidence="2" type="ORF">M569_16753</name>
</gene>
<feature type="non-terminal residue" evidence="2">
    <location>
        <position position="1"/>
    </location>
</feature>
<feature type="compositionally biased region" description="Polar residues" evidence="1">
    <location>
        <begin position="1"/>
        <end position="28"/>
    </location>
</feature>
<dbReference type="OrthoDB" id="912875at2759"/>
<dbReference type="EMBL" id="AUSU01009578">
    <property type="protein sequence ID" value="EPS58063.1"/>
    <property type="molecule type" value="Genomic_DNA"/>
</dbReference>
<reference evidence="2 3" key="1">
    <citation type="journal article" date="2013" name="BMC Genomics">
        <title>The miniature genome of a carnivorous plant Genlisea aurea contains a low number of genes and short non-coding sequences.</title>
        <authorList>
            <person name="Leushkin E.V."/>
            <person name="Sutormin R.A."/>
            <person name="Nabieva E.R."/>
            <person name="Penin A.A."/>
            <person name="Kondrashov A.S."/>
            <person name="Logacheva M.D."/>
        </authorList>
    </citation>
    <scope>NUCLEOTIDE SEQUENCE [LARGE SCALE GENOMIC DNA]</scope>
</reference>
<organism evidence="2 3">
    <name type="scientific">Genlisea aurea</name>
    <dbReference type="NCBI Taxonomy" id="192259"/>
    <lineage>
        <taxon>Eukaryota</taxon>
        <taxon>Viridiplantae</taxon>
        <taxon>Streptophyta</taxon>
        <taxon>Embryophyta</taxon>
        <taxon>Tracheophyta</taxon>
        <taxon>Spermatophyta</taxon>
        <taxon>Magnoliopsida</taxon>
        <taxon>eudicotyledons</taxon>
        <taxon>Gunneridae</taxon>
        <taxon>Pentapetalae</taxon>
        <taxon>asterids</taxon>
        <taxon>lamiids</taxon>
        <taxon>Lamiales</taxon>
        <taxon>Lentibulariaceae</taxon>
        <taxon>Genlisea</taxon>
    </lineage>
</organism>
<feature type="region of interest" description="Disordered" evidence="1">
    <location>
        <begin position="1"/>
        <end position="123"/>
    </location>
</feature>
<feature type="compositionally biased region" description="Polar residues" evidence="1">
    <location>
        <begin position="64"/>
        <end position="75"/>
    </location>
</feature>
<proteinExistence type="predicted"/>
<dbReference type="AlphaFoldDB" id="S8D600"/>
<dbReference type="Proteomes" id="UP000015453">
    <property type="component" value="Unassembled WGS sequence"/>
</dbReference>
<protein>
    <submittedName>
        <fullName evidence="2">Uncharacterized protein</fullName>
    </submittedName>
</protein>
<sequence length="201" mass="21872">HKNRTPLTVSKGLQRTTSNIYSTHNNPTHAGPTDDIDVTFASQVENPHSHNPLHPYPIDAAAGTPSSVATITTPIPQLGTDDAFDSGASLPTVPESSPASGVDGENRDAHSESSFPMLVSGPSRQHSMVTRSQSGIFKPNPKYALHMAQHRTLPSEPRGVRQALQHLGWKMAMDEELEALHRNQTWTLVPRDNNQHVIGCK</sequence>
<evidence type="ECO:0000256" key="1">
    <source>
        <dbReference type="SAM" id="MobiDB-lite"/>
    </source>
</evidence>
<keyword evidence="3" id="KW-1185">Reference proteome</keyword>
<comment type="caution">
    <text evidence="2">The sequence shown here is derived from an EMBL/GenBank/DDBJ whole genome shotgun (WGS) entry which is preliminary data.</text>
</comment>